<dbReference type="EC" id="1.2.1.16" evidence="11"/>
<evidence type="ECO:0000256" key="9">
    <source>
        <dbReference type="ARBA" id="ARBA00050387"/>
    </source>
</evidence>
<organism evidence="13 14">
    <name type="scientific">Rhizoctonia solani</name>
    <dbReference type="NCBI Taxonomy" id="456999"/>
    <lineage>
        <taxon>Eukaryota</taxon>
        <taxon>Fungi</taxon>
        <taxon>Dikarya</taxon>
        <taxon>Basidiomycota</taxon>
        <taxon>Agaricomycotina</taxon>
        <taxon>Agaricomycetes</taxon>
        <taxon>Cantharellales</taxon>
        <taxon>Ceratobasidiaceae</taxon>
        <taxon>Rhizoctonia</taxon>
    </lineage>
</organism>
<keyword evidence="5" id="KW-0678">Repressor</keyword>
<comment type="subcellular location">
    <subcellularLocation>
        <location evidence="1">Cytoplasm</location>
    </subcellularLocation>
</comment>
<protein>
    <recommendedName>
        <fullName evidence="11">succinate-semialdehyde dehydrogenase [NAD(P)(+)]</fullName>
        <ecNumber evidence="11">1.2.1.16</ecNumber>
    </recommendedName>
</protein>
<dbReference type="CDD" id="cd07103">
    <property type="entry name" value="ALDH_F5_SSADH_GabD"/>
    <property type="match status" value="1"/>
</dbReference>
<dbReference type="InterPro" id="IPR015590">
    <property type="entry name" value="Aldehyde_DH_dom"/>
</dbReference>
<dbReference type="Pfam" id="PF00171">
    <property type="entry name" value="Aldedh"/>
    <property type="match status" value="1"/>
</dbReference>
<dbReference type="Gene3D" id="3.40.605.10">
    <property type="entry name" value="Aldehyde Dehydrogenase, Chain A, domain 1"/>
    <property type="match status" value="1"/>
</dbReference>
<keyword evidence="4" id="KW-0963">Cytoplasm</keyword>
<evidence type="ECO:0000256" key="2">
    <source>
        <dbReference type="ARBA" id="ARBA00005176"/>
    </source>
</evidence>
<name>A0A8H7HUF9_9AGAM</name>
<dbReference type="InterPro" id="IPR001498">
    <property type="entry name" value="Impact_N"/>
</dbReference>
<comment type="pathway">
    <text evidence="2">Amino-acid degradation; 4-aminobutanoate degradation.</text>
</comment>
<dbReference type="SUPFAM" id="SSF54211">
    <property type="entry name" value="Ribosomal protein S5 domain 2-like"/>
    <property type="match status" value="1"/>
</dbReference>
<dbReference type="GO" id="GO:0004777">
    <property type="term" value="F:succinate-semialdehyde dehydrogenase (NAD+) activity"/>
    <property type="evidence" value="ECO:0007669"/>
    <property type="project" value="TreeGrafter"/>
</dbReference>
<evidence type="ECO:0000256" key="8">
    <source>
        <dbReference type="ARBA" id="ARBA00023016"/>
    </source>
</evidence>
<dbReference type="InterPro" id="IPR016162">
    <property type="entry name" value="Ald_DH_N"/>
</dbReference>
<feature type="non-terminal residue" evidence="13">
    <location>
        <position position="1"/>
    </location>
</feature>
<dbReference type="GO" id="GO:0009450">
    <property type="term" value="P:gamma-aminobutyric acid catabolic process"/>
    <property type="evidence" value="ECO:0007669"/>
    <property type="project" value="UniProtKB-UniPathway"/>
</dbReference>
<keyword evidence="7" id="KW-0560">Oxidoreductase</keyword>
<dbReference type="InterPro" id="IPR016135">
    <property type="entry name" value="UBQ-conjugating_enzyme/RWD"/>
</dbReference>
<dbReference type="InterPro" id="IPR036956">
    <property type="entry name" value="Impact_N_sf"/>
</dbReference>
<evidence type="ECO:0000256" key="11">
    <source>
        <dbReference type="ARBA" id="ARBA00067047"/>
    </source>
</evidence>
<proteinExistence type="inferred from homology"/>
<evidence type="ECO:0000256" key="5">
    <source>
        <dbReference type="ARBA" id="ARBA00022491"/>
    </source>
</evidence>
<comment type="similarity">
    <text evidence="3">Belongs to the aldehyde dehydrogenase family.</text>
</comment>
<dbReference type="InterPro" id="IPR020568">
    <property type="entry name" value="Ribosomal_Su5_D2-typ_SF"/>
</dbReference>
<keyword evidence="6" id="KW-0810">Translation regulation</keyword>
<dbReference type="AlphaFoldDB" id="A0A8H7HUF9"/>
<dbReference type="Gene3D" id="3.30.230.30">
    <property type="entry name" value="Impact, N-terminal domain"/>
    <property type="match status" value="1"/>
</dbReference>
<dbReference type="InterPro" id="IPR050740">
    <property type="entry name" value="Aldehyde_DH_Superfamily"/>
</dbReference>
<comment type="caution">
    <text evidence="13">The sequence shown here is derived from an EMBL/GenBank/DDBJ whole genome shotgun (WGS) entry which is preliminary data.</text>
</comment>
<dbReference type="InterPro" id="IPR010102">
    <property type="entry name" value="Succ_semiAld_DH"/>
</dbReference>
<evidence type="ECO:0000313" key="13">
    <source>
        <dbReference type="EMBL" id="KAF8709455.1"/>
    </source>
</evidence>
<dbReference type="Proteomes" id="UP000602905">
    <property type="component" value="Unassembled WGS sequence"/>
</dbReference>
<evidence type="ECO:0000256" key="10">
    <source>
        <dbReference type="ARBA" id="ARBA00052698"/>
    </source>
</evidence>
<evidence type="ECO:0000256" key="6">
    <source>
        <dbReference type="ARBA" id="ARBA00022845"/>
    </source>
</evidence>
<sequence length="873" mass="94440">MTSRASSPPLEYTPLEELYAFLETNPELEPILSEIQALESIYLPENIRVWPISLSHPSSAYAKTRFEVVSSLQAPHEDVSLNILVTLLPSYPTSSAPQLQLLSRYIGAFSVNPELSGSVLRTYFSSLTGVAWSPGDIAVFDGIEHVRERATIWYQERLSEKTAGQLQREIEKESHTHETPPRAEEPLVKELPAPVELPAGVEFTIAEPIIDRKSVFIGRACRITHPSQVPTILAYLMTDKRIARAAHPIINAWRCTVDGILHQDNDDDGESAAGRGIAHLLQIMTQTTAFTLDQIDLNGNRRGMPWNKEVFLSKRRSMMPAQGAVKENADPSHPPDQVIGVMLIFARGRSALKSPATARLRLPPPSLRLNPALLARMASSTTNFSAVKDQSLLKYQAFIAGQWVDAKDGGKIKVTNPATGEVLGTVPELGLEDTKKAIEVADEAFKTWSKTTAKERHDILQKMYRLMLDNADDLGLIITLENGKTLAEGKGENAYSASFVEWFAGEAVRTYGEVIPSPMLNLRNVVVKQPVGVAAILTPWNFPSAMIGRKLAPALAAGCTVVIKPPAETPFSALALAEIARRAGVPDGVINVVTTDKNIKEVGQELCESKIVKKVTFTGSTPVAKILSKQASSTLKKVSWEAGGNAPFIVFDDADIEKAVDGAIACKFRGSGQTCVCANRIYVQSSVYADFAARLAEKVDAFKLGNGIDPATSVCTHGPLIHSRAIEKVEAHVNDAVSRGASVLVGGKRAESLGPNFFEPTVLADVPPDAALADEETFGPVAALIKFETEDEVIRLANNSDVGLAGYFFSRDVGRVWRVAEALEVGMVGTNTGLISQAQVPFGGIKESGLGREGGPHGIDEYMNTKLIVFGGL</sequence>
<dbReference type="InterPro" id="IPR016161">
    <property type="entry name" value="Ald_DH/histidinol_DH"/>
</dbReference>
<evidence type="ECO:0000256" key="7">
    <source>
        <dbReference type="ARBA" id="ARBA00023002"/>
    </source>
</evidence>
<reference evidence="13" key="1">
    <citation type="submission" date="2020-09" db="EMBL/GenBank/DDBJ databases">
        <title>Comparative genome analyses of four rice-infecting Rhizoctonia solani isolates reveal extensive enrichment of homogalacturonan modification genes.</title>
        <authorList>
            <person name="Lee D.-Y."/>
            <person name="Jeon J."/>
            <person name="Kim K.-T."/>
            <person name="Cheong K."/>
            <person name="Song H."/>
            <person name="Choi G."/>
            <person name="Ko J."/>
            <person name="Opiyo S.O."/>
            <person name="Zuo S."/>
            <person name="Madhav S."/>
            <person name="Lee Y.-H."/>
            <person name="Wang G.-L."/>
        </authorList>
    </citation>
    <scope>NUCLEOTIDE SEQUENCE</scope>
    <source>
        <strain evidence="13">AG1-IA WGL</strain>
    </source>
</reference>
<dbReference type="EMBL" id="JACYCD010000048">
    <property type="protein sequence ID" value="KAF8709455.1"/>
    <property type="molecule type" value="Genomic_DNA"/>
</dbReference>
<dbReference type="FunFam" id="3.40.309.10:FF:000004">
    <property type="entry name" value="Succinate-semialdehyde dehydrogenase I"/>
    <property type="match status" value="1"/>
</dbReference>
<keyword evidence="8" id="KW-0346">Stress response</keyword>
<dbReference type="UniPathway" id="UPA00733"/>
<gene>
    <name evidence="13" type="ORF">RHS03_02918</name>
</gene>
<evidence type="ECO:0000259" key="12">
    <source>
        <dbReference type="PROSITE" id="PS50908"/>
    </source>
</evidence>
<dbReference type="GO" id="GO:0005737">
    <property type="term" value="C:cytoplasm"/>
    <property type="evidence" value="ECO:0007669"/>
    <property type="project" value="UniProtKB-SubCell"/>
</dbReference>
<dbReference type="PANTHER" id="PTHR43353:SF5">
    <property type="entry name" value="SUCCINATE-SEMIALDEHYDE DEHYDROGENASE, MITOCHONDRIAL"/>
    <property type="match status" value="1"/>
</dbReference>
<dbReference type="GO" id="GO:0006417">
    <property type="term" value="P:regulation of translation"/>
    <property type="evidence" value="ECO:0007669"/>
    <property type="project" value="UniProtKB-KW"/>
</dbReference>
<evidence type="ECO:0000313" key="14">
    <source>
        <dbReference type="Proteomes" id="UP000602905"/>
    </source>
</evidence>
<dbReference type="Pfam" id="PF01205">
    <property type="entry name" value="Impact_N"/>
    <property type="match status" value="1"/>
</dbReference>
<dbReference type="Gene3D" id="3.40.309.10">
    <property type="entry name" value="Aldehyde Dehydrogenase, Chain A, domain 2"/>
    <property type="match status" value="1"/>
</dbReference>
<accession>A0A8H7HUF9</accession>
<dbReference type="InterPro" id="IPR016163">
    <property type="entry name" value="Ald_DH_C"/>
</dbReference>
<evidence type="ECO:0000256" key="4">
    <source>
        <dbReference type="ARBA" id="ARBA00022490"/>
    </source>
</evidence>
<dbReference type="NCBIfam" id="TIGR01780">
    <property type="entry name" value="SSADH"/>
    <property type="match status" value="1"/>
</dbReference>
<evidence type="ECO:0000256" key="3">
    <source>
        <dbReference type="ARBA" id="ARBA00009986"/>
    </source>
</evidence>
<dbReference type="InterPro" id="IPR006575">
    <property type="entry name" value="RWD_dom"/>
</dbReference>
<dbReference type="PROSITE" id="PS50908">
    <property type="entry name" value="RWD"/>
    <property type="match status" value="1"/>
</dbReference>
<comment type="catalytic activity">
    <reaction evidence="9">
        <text>succinate semialdehyde + NADP(+) + H2O = succinate + NADPH + 2 H(+)</text>
        <dbReference type="Rhea" id="RHEA:13213"/>
        <dbReference type="ChEBI" id="CHEBI:15377"/>
        <dbReference type="ChEBI" id="CHEBI:15378"/>
        <dbReference type="ChEBI" id="CHEBI:30031"/>
        <dbReference type="ChEBI" id="CHEBI:57706"/>
        <dbReference type="ChEBI" id="CHEBI:57783"/>
        <dbReference type="ChEBI" id="CHEBI:58349"/>
        <dbReference type="EC" id="1.2.1.16"/>
    </reaction>
</comment>
<feature type="domain" description="RWD" evidence="12">
    <location>
        <begin position="33"/>
        <end position="153"/>
    </location>
</feature>
<dbReference type="SUPFAM" id="SSF54495">
    <property type="entry name" value="UBC-like"/>
    <property type="match status" value="1"/>
</dbReference>
<evidence type="ECO:0000256" key="1">
    <source>
        <dbReference type="ARBA" id="ARBA00004496"/>
    </source>
</evidence>
<dbReference type="Pfam" id="PF05773">
    <property type="entry name" value="RWD"/>
    <property type="match status" value="1"/>
</dbReference>
<dbReference type="SUPFAM" id="SSF53720">
    <property type="entry name" value="ALDH-like"/>
    <property type="match status" value="1"/>
</dbReference>
<dbReference type="FunFam" id="3.40.605.10:FF:000005">
    <property type="entry name" value="Succinate-semialdehyde dehydrogenase I"/>
    <property type="match status" value="1"/>
</dbReference>
<dbReference type="PANTHER" id="PTHR43353">
    <property type="entry name" value="SUCCINATE-SEMIALDEHYDE DEHYDROGENASE, MITOCHONDRIAL"/>
    <property type="match status" value="1"/>
</dbReference>
<dbReference type="OrthoDB" id="310895at2759"/>
<comment type="catalytic activity">
    <reaction evidence="10">
        <text>succinate semialdehyde + NAD(+) + H2O = succinate + NADH + 2 H(+)</text>
        <dbReference type="Rhea" id="RHEA:13217"/>
        <dbReference type="ChEBI" id="CHEBI:15377"/>
        <dbReference type="ChEBI" id="CHEBI:15378"/>
        <dbReference type="ChEBI" id="CHEBI:30031"/>
        <dbReference type="ChEBI" id="CHEBI:57540"/>
        <dbReference type="ChEBI" id="CHEBI:57706"/>
        <dbReference type="ChEBI" id="CHEBI:57945"/>
        <dbReference type="EC" id="1.2.1.16"/>
    </reaction>
</comment>